<dbReference type="GO" id="GO:0031956">
    <property type="term" value="F:medium-chain fatty acid-CoA ligase activity"/>
    <property type="evidence" value="ECO:0007669"/>
    <property type="project" value="TreeGrafter"/>
</dbReference>
<proteinExistence type="predicted"/>
<name>A0A6A7B2Z4_9PLEO</name>
<keyword evidence="3" id="KW-1185">Reference proteome</keyword>
<evidence type="ECO:0000313" key="3">
    <source>
        <dbReference type="Proteomes" id="UP000799423"/>
    </source>
</evidence>
<dbReference type="GO" id="GO:0006631">
    <property type="term" value="P:fatty acid metabolic process"/>
    <property type="evidence" value="ECO:0007669"/>
    <property type="project" value="TreeGrafter"/>
</dbReference>
<evidence type="ECO:0000313" key="2">
    <source>
        <dbReference type="EMBL" id="KAF2849027.1"/>
    </source>
</evidence>
<dbReference type="Gene3D" id="3.30.300.30">
    <property type="match status" value="1"/>
</dbReference>
<dbReference type="PANTHER" id="PTHR43201">
    <property type="entry name" value="ACYL-COA SYNTHETASE"/>
    <property type="match status" value="1"/>
</dbReference>
<sequence>MDVGPMEARCQKRSSAIDFLLWCSNYLHAHEAALSTDFVQAAGERASKRYGATEFGAVFRHMFSKYLHDHEATVRAHDEQIYFRTGDIARREGGYFCIVAQASFDIIKSGGYIISALDIERELLGLPYIFEVMVVSVADEEFGQRIAALVSLQEEDLTDDFPEAPKNSEQEVTIEDVRRDLRDRWAGYKLPTLLRVVSGGLPETVTGKAQKKFFGPKFFPSDYQTRSEVHQWVTPVRQFAKL</sequence>
<dbReference type="PANTHER" id="PTHR43201:SF15">
    <property type="entry name" value="AMP BINDING ENZYME, PUTATIVE (AFU_ORTHOLOGUE AFUA_6G11340)-RELATED"/>
    <property type="match status" value="1"/>
</dbReference>
<gene>
    <name evidence="2" type="ORF">T440DRAFT_509110</name>
</gene>
<dbReference type="InterPro" id="IPR025110">
    <property type="entry name" value="AMP-bd_C"/>
</dbReference>
<reference evidence="2" key="1">
    <citation type="submission" date="2020-01" db="EMBL/GenBank/DDBJ databases">
        <authorList>
            <consortium name="DOE Joint Genome Institute"/>
            <person name="Haridas S."/>
            <person name="Albert R."/>
            <person name="Binder M."/>
            <person name="Bloem J."/>
            <person name="Labutti K."/>
            <person name="Salamov A."/>
            <person name="Andreopoulos B."/>
            <person name="Baker S.E."/>
            <person name="Barry K."/>
            <person name="Bills G."/>
            <person name="Bluhm B.H."/>
            <person name="Cannon C."/>
            <person name="Castanera R."/>
            <person name="Culley D.E."/>
            <person name="Daum C."/>
            <person name="Ezra D."/>
            <person name="Gonzalez J.B."/>
            <person name="Henrissat B."/>
            <person name="Kuo A."/>
            <person name="Liang C."/>
            <person name="Lipzen A."/>
            <person name="Lutzoni F."/>
            <person name="Magnuson J."/>
            <person name="Mondo S."/>
            <person name="Nolan M."/>
            <person name="Ohm R."/>
            <person name="Pangilinan J."/>
            <person name="Park H.-J."/>
            <person name="Ramirez L."/>
            <person name="Alfaro M."/>
            <person name="Sun H."/>
            <person name="Tritt A."/>
            <person name="Yoshinaga Y."/>
            <person name="Zwiers L.-H."/>
            <person name="Turgeon B.G."/>
            <person name="Goodwin S.B."/>
            <person name="Spatafora J.W."/>
            <person name="Crous P.W."/>
            <person name="Grigoriev I.V."/>
        </authorList>
    </citation>
    <scope>NUCLEOTIDE SEQUENCE</scope>
    <source>
        <strain evidence="2">IPT5</strain>
    </source>
</reference>
<dbReference type="Proteomes" id="UP000799423">
    <property type="component" value="Unassembled WGS sequence"/>
</dbReference>
<dbReference type="AlphaFoldDB" id="A0A6A7B2Z4"/>
<organism evidence="2 3">
    <name type="scientific">Plenodomus tracheiphilus IPT5</name>
    <dbReference type="NCBI Taxonomy" id="1408161"/>
    <lineage>
        <taxon>Eukaryota</taxon>
        <taxon>Fungi</taxon>
        <taxon>Dikarya</taxon>
        <taxon>Ascomycota</taxon>
        <taxon>Pezizomycotina</taxon>
        <taxon>Dothideomycetes</taxon>
        <taxon>Pleosporomycetidae</taxon>
        <taxon>Pleosporales</taxon>
        <taxon>Pleosporineae</taxon>
        <taxon>Leptosphaeriaceae</taxon>
        <taxon>Plenodomus</taxon>
    </lineage>
</organism>
<protein>
    <submittedName>
        <fullName evidence="2">Acetyl-CoA synthetase-like protein</fullName>
    </submittedName>
</protein>
<dbReference type="SUPFAM" id="SSF56801">
    <property type="entry name" value="Acetyl-CoA synthetase-like"/>
    <property type="match status" value="1"/>
</dbReference>
<accession>A0A6A7B2Z4</accession>
<dbReference type="InterPro" id="IPR045851">
    <property type="entry name" value="AMP-bd_C_sf"/>
</dbReference>
<dbReference type="EMBL" id="MU006314">
    <property type="protein sequence ID" value="KAF2849027.1"/>
    <property type="molecule type" value="Genomic_DNA"/>
</dbReference>
<evidence type="ECO:0000259" key="1">
    <source>
        <dbReference type="Pfam" id="PF13193"/>
    </source>
</evidence>
<dbReference type="Pfam" id="PF13193">
    <property type="entry name" value="AMP-binding_C"/>
    <property type="match status" value="1"/>
</dbReference>
<dbReference type="OrthoDB" id="6614653at2759"/>
<feature type="domain" description="AMP-binding enzyme C-terminal" evidence="1">
    <location>
        <begin position="119"/>
        <end position="208"/>
    </location>
</feature>